<protein>
    <submittedName>
        <fullName evidence="2">Uncharacterized protein</fullName>
    </submittedName>
</protein>
<accession>X1L0R5</accession>
<evidence type="ECO:0000256" key="1">
    <source>
        <dbReference type="SAM" id="MobiDB-lite"/>
    </source>
</evidence>
<comment type="caution">
    <text evidence="2">The sequence shown here is derived from an EMBL/GenBank/DDBJ whole genome shotgun (WGS) entry which is preliminary data.</text>
</comment>
<dbReference type="EMBL" id="BARV01013219">
    <property type="protein sequence ID" value="GAI12932.1"/>
    <property type="molecule type" value="Genomic_DNA"/>
</dbReference>
<feature type="non-terminal residue" evidence="2">
    <location>
        <position position="86"/>
    </location>
</feature>
<proteinExistence type="predicted"/>
<gene>
    <name evidence="2" type="ORF">S06H3_24022</name>
</gene>
<reference evidence="2" key="1">
    <citation type="journal article" date="2014" name="Front. Microbiol.">
        <title>High frequency of phylogenetically diverse reductive dehalogenase-homologous genes in deep subseafloor sedimentary metagenomes.</title>
        <authorList>
            <person name="Kawai M."/>
            <person name="Futagami T."/>
            <person name="Toyoda A."/>
            <person name="Takaki Y."/>
            <person name="Nishi S."/>
            <person name="Hori S."/>
            <person name="Arai W."/>
            <person name="Tsubouchi T."/>
            <person name="Morono Y."/>
            <person name="Uchiyama I."/>
            <person name="Ito T."/>
            <person name="Fujiyama A."/>
            <person name="Inagaki F."/>
            <person name="Takami H."/>
        </authorList>
    </citation>
    <scope>NUCLEOTIDE SEQUENCE</scope>
    <source>
        <strain evidence="2">Expedition CK06-06</strain>
    </source>
</reference>
<name>X1L0R5_9ZZZZ</name>
<evidence type="ECO:0000313" key="2">
    <source>
        <dbReference type="EMBL" id="GAI12932.1"/>
    </source>
</evidence>
<organism evidence="2">
    <name type="scientific">marine sediment metagenome</name>
    <dbReference type="NCBI Taxonomy" id="412755"/>
    <lineage>
        <taxon>unclassified sequences</taxon>
        <taxon>metagenomes</taxon>
        <taxon>ecological metagenomes</taxon>
    </lineage>
</organism>
<dbReference type="AlphaFoldDB" id="X1L0R5"/>
<sequence length="86" mass="9609">MVPVFIASDNIITSLGFTTFDNLENIKKNKTGIKINNDKKLSQTPFYTSIIDSEKLHSEFEKLTVETRRASSLPATHGNVETLHAT</sequence>
<feature type="region of interest" description="Disordered" evidence="1">
    <location>
        <begin position="67"/>
        <end position="86"/>
    </location>
</feature>